<reference evidence="16" key="1">
    <citation type="submission" date="2022-02" db="EMBL/GenBank/DDBJ databases">
        <title>Vibrio sp. nov, a new bacterium isolated from seawater.</title>
        <authorList>
            <person name="Yuan Y."/>
        </authorList>
    </citation>
    <scope>NUCLEOTIDE SEQUENCE</scope>
    <source>
        <strain evidence="16">ZSDZ65</strain>
    </source>
</reference>
<feature type="domain" description="Phospholipid/glycerol acyltransferase" evidence="15">
    <location>
        <begin position="300"/>
        <end position="427"/>
    </location>
</feature>
<evidence type="ECO:0000313" key="16">
    <source>
        <dbReference type="EMBL" id="MCW8348452.1"/>
    </source>
</evidence>
<comment type="subcellular location">
    <subcellularLocation>
        <location evidence="1 14">Cell membrane</location>
        <topology evidence="1 14">Peripheral membrane protein</topology>
        <orientation evidence="1 14">Cytoplasmic side</orientation>
    </subcellularLocation>
</comment>
<comment type="pathway">
    <text evidence="2 14">Phospholipid metabolism; CDP-diacylglycerol biosynthesis; CDP-diacylglycerol from sn-glycerol 3-phosphate: step 1/3.</text>
</comment>
<proteinExistence type="inferred from homology"/>
<protein>
    <recommendedName>
        <fullName evidence="6 14">Glycerol-3-phosphate acyltransferase</fullName>
        <shortName evidence="14">GPAT</shortName>
        <ecNumber evidence="5 14">2.3.1.15</ecNumber>
    </recommendedName>
</protein>
<keyword evidence="9 14" id="KW-0472">Membrane</keyword>
<dbReference type="InterPro" id="IPR002123">
    <property type="entry name" value="Plipid/glycerol_acylTrfase"/>
</dbReference>
<evidence type="ECO:0000256" key="13">
    <source>
        <dbReference type="ARBA" id="ARBA00048427"/>
    </source>
</evidence>
<dbReference type="SUPFAM" id="SSF69593">
    <property type="entry name" value="Glycerol-3-phosphate (1)-acyltransferase"/>
    <property type="match status" value="1"/>
</dbReference>
<evidence type="ECO:0000313" key="17">
    <source>
        <dbReference type="Proteomes" id="UP001155587"/>
    </source>
</evidence>
<keyword evidence="10 14" id="KW-0594">Phospholipid biosynthesis</keyword>
<comment type="similarity">
    <text evidence="4 14">Belongs to the GPAT/DAPAT family.</text>
</comment>
<comment type="domain">
    <text evidence="14">The HXXXXD motif is essential for acyltransferase activity and may constitute the binding site for the phosphate moiety of the glycerol-3-phosphate.</text>
</comment>
<dbReference type="Proteomes" id="UP001155587">
    <property type="component" value="Unassembled WGS sequence"/>
</dbReference>
<dbReference type="NCBIfam" id="TIGR03703">
    <property type="entry name" value="plsB"/>
    <property type="match status" value="1"/>
</dbReference>
<evidence type="ECO:0000256" key="8">
    <source>
        <dbReference type="ARBA" id="ARBA00022679"/>
    </source>
</evidence>
<keyword evidence="7 14" id="KW-1003">Cell membrane</keyword>
<evidence type="ECO:0000256" key="5">
    <source>
        <dbReference type="ARBA" id="ARBA00013113"/>
    </source>
</evidence>
<sequence>MSSGHSLFRSFLKLPMSVLVKGTAIPSNPIEDLHIDITKPVVYALPFNSNVDLLTLQKQAIALGLPDPLEPIVLNGEERNRFVFIASRPTLFTRDDDVPSDSIALFSDLLKEHEKDAKLDVQIIPTTVLWGRKPGKESDTKPYLQAMNGPQKAKALFMSGRDCMVRFSPVVSLRYMADVHGTDESIAHKLARVARIHFSRQKLAASGPNLPNRQVLFQRLLNSQVIEQAIQDHAQSNDIPIEKVRKEAQQIMDEIAADFSYRLVKIGDVVMTWLWSKLYQGINVNNAAKVRRLAQDGHEIVYVPCHRSHMDYLLLSYILYREGMVPPHIAAGVNLNFFPAGPIFRRGGGFFIRRSFKGNKLYSTIFREYLAELFAKGYSVEFFSEGGRSRTGRLLQAKTGMLAMTIQAMLRGLNRPVTLVPVYIGYEHVMEVSTYAKELRGKRKEKENAGQILKTIRKLRNFGQGYVNFGEPIPLNQYLNDNAPNWSQDIDPMGVNKPQWLNPVVNNLATKMMTHINDAAATNALTLCATALLASRQRALTRDSLVNQIDCYLALLKNIPYSDTSTVPAGSAEDLVAHAESLDKFVVESDTLGDIISLDRHQSILMTYYRNNIIHLFALPSLIAQMLVSEHSMPLETIKCNVAKLYPFLQKELFLSVEPTELAELTDRIVGELVRQRLLFIEDGVVSMNQSNTQMLMLLGRTISETLQRYTIALNLLATYPELDKQELEQKTQDIAQRLGRLHGINAPEFFDKGVFASLFSTLKEQQYIDVDGNCDTTKTDTLARLLYTLLYPEVKLTIQESVHQSDEPAVESHDDSPAAS</sequence>
<dbReference type="PIRSF" id="PIRSF500064">
    <property type="entry name" value="GPAT"/>
    <property type="match status" value="1"/>
</dbReference>
<dbReference type="RefSeq" id="WP_265676973.1">
    <property type="nucleotide sequence ID" value="NZ_JAKRRY010000038.1"/>
</dbReference>
<dbReference type="GO" id="GO:0006631">
    <property type="term" value="P:fatty acid metabolic process"/>
    <property type="evidence" value="ECO:0007669"/>
    <property type="project" value="TreeGrafter"/>
</dbReference>
<dbReference type="InterPro" id="IPR041728">
    <property type="entry name" value="GPAT/DHAPAT_LPLAT"/>
</dbReference>
<keyword evidence="8 14" id="KW-0808">Transferase</keyword>
<keyword evidence="14" id="KW-0443">Lipid metabolism</keyword>
<dbReference type="GO" id="GO:0004366">
    <property type="term" value="F:glycerol-3-phosphate O-acyltransferase activity"/>
    <property type="evidence" value="ECO:0007669"/>
    <property type="project" value="UniProtKB-UniRule"/>
</dbReference>
<dbReference type="AlphaFoldDB" id="A0A9X3CRN4"/>
<accession>A0A9X3CRN4</accession>
<feature type="short sequence motif" description="HXXXXD motif" evidence="14">
    <location>
        <begin position="305"/>
        <end position="310"/>
    </location>
</feature>
<dbReference type="PIRSF" id="PIRSF000437">
    <property type="entry name" value="GPAT_DHAPAT"/>
    <property type="match status" value="1"/>
</dbReference>
<keyword evidence="14" id="KW-0444">Lipid biosynthesis</keyword>
<dbReference type="Pfam" id="PF19277">
    <property type="entry name" value="GPAT_C"/>
    <property type="match status" value="1"/>
</dbReference>
<dbReference type="InterPro" id="IPR022284">
    <property type="entry name" value="GPAT/DHAPAT"/>
</dbReference>
<dbReference type="SMART" id="SM00563">
    <property type="entry name" value="PlsC"/>
    <property type="match status" value="1"/>
</dbReference>
<name>A0A9X3CRN4_9VIBR</name>
<evidence type="ECO:0000256" key="7">
    <source>
        <dbReference type="ARBA" id="ARBA00022475"/>
    </source>
</evidence>
<evidence type="ECO:0000256" key="9">
    <source>
        <dbReference type="ARBA" id="ARBA00023136"/>
    </source>
</evidence>
<evidence type="ECO:0000256" key="4">
    <source>
        <dbReference type="ARBA" id="ARBA00007937"/>
    </source>
</evidence>
<keyword evidence="12 14" id="KW-0012">Acyltransferase</keyword>
<keyword evidence="11 14" id="KW-1208">Phospholipid metabolism</keyword>
<comment type="catalytic activity">
    <reaction evidence="13 14">
        <text>sn-glycerol 3-phosphate + an acyl-CoA = a 1-acyl-sn-glycero-3-phosphate + CoA</text>
        <dbReference type="Rhea" id="RHEA:15325"/>
        <dbReference type="ChEBI" id="CHEBI:57287"/>
        <dbReference type="ChEBI" id="CHEBI:57597"/>
        <dbReference type="ChEBI" id="CHEBI:57970"/>
        <dbReference type="ChEBI" id="CHEBI:58342"/>
        <dbReference type="EC" id="2.3.1.15"/>
    </reaction>
</comment>
<dbReference type="GO" id="GO:0016024">
    <property type="term" value="P:CDP-diacylglycerol biosynthetic process"/>
    <property type="evidence" value="ECO:0007669"/>
    <property type="project" value="UniProtKB-UniRule"/>
</dbReference>
<dbReference type="PANTHER" id="PTHR12563:SF17">
    <property type="entry name" value="DIHYDROXYACETONE PHOSPHATE ACYLTRANSFERASE"/>
    <property type="match status" value="1"/>
</dbReference>
<keyword evidence="17" id="KW-1185">Reference proteome</keyword>
<evidence type="ECO:0000256" key="3">
    <source>
        <dbReference type="ARBA" id="ARBA00005189"/>
    </source>
</evidence>
<dbReference type="NCBIfam" id="NF003441">
    <property type="entry name" value="PRK04974.1"/>
    <property type="match status" value="1"/>
</dbReference>
<dbReference type="EMBL" id="JAKRRY010000038">
    <property type="protein sequence ID" value="MCW8348452.1"/>
    <property type="molecule type" value="Genomic_DNA"/>
</dbReference>
<evidence type="ECO:0000256" key="11">
    <source>
        <dbReference type="ARBA" id="ARBA00023264"/>
    </source>
</evidence>
<dbReference type="InterPro" id="IPR028354">
    <property type="entry name" value="GPAT_PlsB"/>
</dbReference>
<evidence type="ECO:0000256" key="10">
    <source>
        <dbReference type="ARBA" id="ARBA00023209"/>
    </source>
</evidence>
<dbReference type="Pfam" id="PF01553">
    <property type="entry name" value="Acyltransferase"/>
    <property type="match status" value="1"/>
</dbReference>
<gene>
    <name evidence="14 16" type="primary">plsB</name>
    <name evidence="16" type="ORF">MD535_20925</name>
</gene>
<dbReference type="InterPro" id="IPR045520">
    <property type="entry name" value="GPAT/DHAPAT_C"/>
</dbReference>
<evidence type="ECO:0000256" key="6">
    <source>
        <dbReference type="ARBA" id="ARBA00013432"/>
    </source>
</evidence>
<dbReference type="HAMAP" id="MF_00393">
    <property type="entry name" value="Glyc3P_acyltrans"/>
    <property type="match status" value="1"/>
</dbReference>
<evidence type="ECO:0000259" key="15">
    <source>
        <dbReference type="SMART" id="SM00563"/>
    </source>
</evidence>
<comment type="pathway">
    <text evidence="3">Lipid metabolism.</text>
</comment>
<evidence type="ECO:0000256" key="2">
    <source>
        <dbReference type="ARBA" id="ARBA00004765"/>
    </source>
</evidence>
<dbReference type="PANTHER" id="PTHR12563">
    <property type="entry name" value="GLYCEROL-3-PHOSPHATE ACYLTRANSFERASE"/>
    <property type="match status" value="1"/>
</dbReference>
<organism evidence="16 17">
    <name type="scientific">Vibrio qingdaonensis</name>
    <dbReference type="NCBI Taxonomy" id="2829491"/>
    <lineage>
        <taxon>Bacteria</taxon>
        <taxon>Pseudomonadati</taxon>
        <taxon>Pseudomonadota</taxon>
        <taxon>Gammaproteobacteria</taxon>
        <taxon>Vibrionales</taxon>
        <taxon>Vibrionaceae</taxon>
        <taxon>Vibrio</taxon>
    </lineage>
</organism>
<dbReference type="EC" id="2.3.1.15" evidence="5 14"/>
<evidence type="ECO:0000256" key="1">
    <source>
        <dbReference type="ARBA" id="ARBA00004413"/>
    </source>
</evidence>
<comment type="caution">
    <text evidence="16">The sequence shown here is derived from an EMBL/GenBank/DDBJ whole genome shotgun (WGS) entry which is preliminary data.</text>
</comment>
<evidence type="ECO:0000256" key="12">
    <source>
        <dbReference type="ARBA" id="ARBA00023315"/>
    </source>
</evidence>
<dbReference type="CDD" id="cd07993">
    <property type="entry name" value="LPLAT_DHAPAT-like"/>
    <property type="match status" value="1"/>
</dbReference>
<dbReference type="GO" id="GO:0005886">
    <property type="term" value="C:plasma membrane"/>
    <property type="evidence" value="ECO:0007669"/>
    <property type="project" value="UniProtKB-SubCell"/>
</dbReference>
<evidence type="ECO:0000256" key="14">
    <source>
        <dbReference type="HAMAP-Rule" id="MF_00393"/>
    </source>
</evidence>